<evidence type="ECO:0000256" key="1">
    <source>
        <dbReference type="SAM" id="Phobius"/>
    </source>
</evidence>
<protein>
    <submittedName>
        <fullName evidence="2">DUF5317 family protein</fullName>
    </submittedName>
</protein>
<evidence type="ECO:0000313" key="2">
    <source>
        <dbReference type="EMBL" id="MBK1809747.1"/>
    </source>
</evidence>
<keyword evidence="3" id="KW-1185">Reference proteome</keyword>
<name>A0ABS1EK55_9CLOT</name>
<organism evidence="2 3">
    <name type="scientific">Clostridium yunnanense</name>
    <dbReference type="NCBI Taxonomy" id="2800325"/>
    <lineage>
        <taxon>Bacteria</taxon>
        <taxon>Bacillati</taxon>
        <taxon>Bacillota</taxon>
        <taxon>Clostridia</taxon>
        <taxon>Eubacteriales</taxon>
        <taxon>Clostridiaceae</taxon>
        <taxon>Clostridium</taxon>
    </lineage>
</organism>
<gene>
    <name evidence="2" type="ORF">JHL18_03720</name>
</gene>
<feature type="transmembrane region" description="Helical" evidence="1">
    <location>
        <begin position="148"/>
        <end position="172"/>
    </location>
</feature>
<proteinExistence type="predicted"/>
<feature type="transmembrane region" description="Helical" evidence="1">
    <location>
        <begin position="74"/>
        <end position="93"/>
    </location>
</feature>
<dbReference type="Proteomes" id="UP000596739">
    <property type="component" value="Unassembled WGS sequence"/>
</dbReference>
<reference evidence="3" key="1">
    <citation type="submission" date="2021-01" db="EMBL/GenBank/DDBJ databases">
        <title>Genome public.</title>
        <authorList>
            <person name="Liu C."/>
            <person name="Sun Q."/>
        </authorList>
    </citation>
    <scope>NUCLEOTIDE SEQUENCE [LARGE SCALE GENOMIC DNA]</scope>
    <source>
        <strain evidence="3">YIM B02505</strain>
    </source>
</reference>
<evidence type="ECO:0000313" key="3">
    <source>
        <dbReference type="Proteomes" id="UP000596739"/>
    </source>
</evidence>
<accession>A0ABS1EK55</accession>
<sequence>MIETILLAVLVAKIRGYKIKPLFTSWDLYPTFSFVILYLLLNIQVFLGNYSFIKYSGILESVYICTFLIPIIRHKLYTSALIGSIAIMIGTLLNKKAISANNGKMPVFPTLSYITGYVNGDVFIKAQDIHILGSKSSRLKVLTDVIDLGYSILSIGDIFIRIFIFIIVFNIIKNINENKI</sequence>
<comment type="caution">
    <text evidence="2">The sequence shown here is derived from an EMBL/GenBank/DDBJ whole genome shotgun (WGS) entry which is preliminary data.</text>
</comment>
<dbReference type="Pfam" id="PF17248">
    <property type="entry name" value="DUF5317"/>
    <property type="match status" value="1"/>
</dbReference>
<keyword evidence="1" id="KW-0812">Transmembrane</keyword>
<dbReference type="InterPro" id="IPR035168">
    <property type="entry name" value="DUF5317"/>
</dbReference>
<dbReference type="EMBL" id="JAENHN010000010">
    <property type="protein sequence ID" value="MBK1809747.1"/>
    <property type="molecule type" value="Genomic_DNA"/>
</dbReference>
<keyword evidence="1" id="KW-0472">Membrane</keyword>
<dbReference type="RefSeq" id="WP_200266292.1">
    <property type="nucleotide sequence ID" value="NZ_JAENHN010000010.1"/>
</dbReference>
<keyword evidence="1" id="KW-1133">Transmembrane helix</keyword>
<feature type="transmembrane region" description="Helical" evidence="1">
    <location>
        <begin position="32"/>
        <end position="53"/>
    </location>
</feature>